<proteinExistence type="predicted"/>
<evidence type="ECO:0000259" key="5">
    <source>
        <dbReference type="PROSITE" id="PS50977"/>
    </source>
</evidence>
<dbReference type="SUPFAM" id="SSF48498">
    <property type="entry name" value="Tetracyclin repressor-like, C-terminal domain"/>
    <property type="match status" value="1"/>
</dbReference>
<keyword evidence="2 4" id="KW-0238">DNA-binding</keyword>
<dbReference type="Proteomes" id="UP000292958">
    <property type="component" value="Unassembled WGS sequence"/>
</dbReference>
<dbReference type="InterPro" id="IPR001647">
    <property type="entry name" value="HTH_TetR"/>
</dbReference>
<gene>
    <name evidence="6" type="ORF">BDD14_1927</name>
</gene>
<dbReference type="PRINTS" id="PR00455">
    <property type="entry name" value="HTHTETR"/>
</dbReference>
<evidence type="ECO:0000256" key="3">
    <source>
        <dbReference type="ARBA" id="ARBA00023163"/>
    </source>
</evidence>
<dbReference type="InterPro" id="IPR036271">
    <property type="entry name" value="Tet_transcr_reg_TetR-rel_C_sf"/>
</dbReference>
<evidence type="ECO:0000256" key="1">
    <source>
        <dbReference type="ARBA" id="ARBA00023015"/>
    </source>
</evidence>
<feature type="DNA-binding region" description="H-T-H motif" evidence="4">
    <location>
        <begin position="35"/>
        <end position="54"/>
    </location>
</feature>
<sequence>MNKGEIAMNKGEETRQKIIAAAAPLFNKQGYAGCVIKDIMAATGLEKGGIYRHFESKEEIAAEAFDYAWTVSSALRRDGLDEISDPVDRLKHHIARFVRRSSIPGGCPLLNTGVDSDNGNPILRERVRNALKGWQRMIRTILSDGIAAGTVRDDVDPEKVSRIIISGLEGGMLISRIEKNDLALKDAMEHLDAYLEARVRAEVPPKGLAAPAKRRAL</sequence>
<dbReference type="GO" id="GO:0003677">
    <property type="term" value="F:DNA binding"/>
    <property type="evidence" value="ECO:0007669"/>
    <property type="project" value="UniProtKB-UniRule"/>
</dbReference>
<dbReference type="PANTHER" id="PTHR47506:SF3">
    <property type="entry name" value="HTH-TYPE TRANSCRIPTIONAL REGULATOR LMRA"/>
    <property type="match status" value="1"/>
</dbReference>
<dbReference type="InterPro" id="IPR011075">
    <property type="entry name" value="TetR_C"/>
</dbReference>
<name>A0A4Q7YT68_9BACT</name>
<keyword evidence="1" id="KW-0805">Transcription regulation</keyword>
<evidence type="ECO:0000256" key="4">
    <source>
        <dbReference type="PROSITE-ProRule" id="PRU00335"/>
    </source>
</evidence>
<protein>
    <submittedName>
        <fullName evidence="6">TetR family transcriptional regulator</fullName>
    </submittedName>
</protein>
<evidence type="ECO:0000256" key="2">
    <source>
        <dbReference type="ARBA" id="ARBA00023125"/>
    </source>
</evidence>
<reference evidence="6 7" key="1">
    <citation type="submission" date="2019-02" db="EMBL/GenBank/DDBJ databases">
        <title>Genomic Encyclopedia of Archaeal and Bacterial Type Strains, Phase II (KMG-II): from individual species to whole genera.</title>
        <authorList>
            <person name="Goeker M."/>
        </authorList>
    </citation>
    <scope>NUCLEOTIDE SEQUENCE [LARGE SCALE GENOMIC DNA]</scope>
    <source>
        <strain evidence="6 7">DSM 18101</strain>
    </source>
</reference>
<dbReference type="AlphaFoldDB" id="A0A4Q7YT68"/>
<dbReference type="InterPro" id="IPR009057">
    <property type="entry name" value="Homeodomain-like_sf"/>
</dbReference>
<feature type="domain" description="HTH tetR-type" evidence="5">
    <location>
        <begin position="12"/>
        <end position="72"/>
    </location>
</feature>
<dbReference type="Gene3D" id="1.10.357.10">
    <property type="entry name" value="Tetracycline Repressor, domain 2"/>
    <property type="match status" value="1"/>
</dbReference>
<dbReference type="SUPFAM" id="SSF46689">
    <property type="entry name" value="Homeodomain-like"/>
    <property type="match status" value="1"/>
</dbReference>
<evidence type="ECO:0000313" key="6">
    <source>
        <dbReference type="EMBL" id="RZU40464.1"/>
    </source>
</evidence>
<dbReference type="PANTHER" id="PTHR47506">
    <property type="entry name" value="TRANSCRIPTIONAL REGULATORY PROTEIN"/>
    <property type="match status" value="1"/>
</dbReference>
<dbReference type="Pfam" id="PF00440">
    <property type="entry name" value="TetR_N"/>
    <property type="match status" value="1"/>
</dbReference>
<evidence type="ECO:0000313" key="7">
    <source>
        <dbReference type="Proteomes" id="UP000292958"/>
    </source>
</evidence>
<dbReference type="OrthoDB" id="9814200at2"/>
<dbReference type="EMBL" id="SHKW01000001">
    <property type="protein sequence ID" value="RZU40464.1"/>
    <property type="molecule type" value="Genomic_DNA"/>
</dbReference>
<keyword evidence="7" id="KW-1185">Reference proteome</keyword>
<dbReference type="PROSITE" id="PS50977">
    <property type="entry name" value="HTH_TETR_2"/>
    <property type="match status" value="1"/>
</dbReference>
<dbReference type="Pfam" id="PF16925">
    <property type="entry name" value="TetR_C_13"/>
    <property type="match status" value="1"/>
</dbReference>
<keyword evidence="3" id="KW-0804">Transcription</keyword>
<comment type="caution">
    <text evidence="6">The sequence shown here is derived from an EMBL/GenBank/DDBJ whole genome shotgun (WGS) entry which is preliminary data.</text>
</comment>
<accession>A0A4Q7YT68</accession>
<organism evidence="6 7">
    <name type="scientific">Edaphobacter modestus</name>
    <dbReference type="NCBI Taxonomy" id="388466"/>
    <lineage>
        <taxon>Bacteria</taxon>
        <taxon>Pseudomonadati</taxon>
        <taxon>Acidobacteriota</taxon>
        <taxon>Terriglobia</taxon>
        <taxon>Terriglobales</taxon>
        <taxon>Acidobacteriaceae</taxon>
        <taxon>Edaphobacter</taxon>
    </lineage>
</organism>